<evidence type="ECO:0000259" key="1">
    <source>
        <dbReference type="Pfam" id="PF03478"/>
    </source>
</evidence>
<dbReference type="Proteomes" id="UP000541444">
    <property type="component" value="Unassembled WGS sequence"/>
</dbReference>
<accession>A0A7J7N9C3</accession>
<dbReference type="Pfam" id="PF03478">
    <property type="entry name" value="Beta-prop_KIB1-4"/>
    <property type="match status" value="1"/>
</dbReference>
<sequence>MLLHVEDQSGLILTFFSPHTQKIHKVEIPEFQNKLMCGVFEDWLIAFEGPTREIHLVKPVSRIQLKLPLVIPNALKEDLQRNIYLHCDTRFKIAMSSRPSLNTDYYKIMCINNEQKKISHFNYGSQKWNSMHNSGDGYHDTIYYNGKFYIVDCSGKSSSNPSPTLEELNRVDILLDGWVHICVGSEEMPNRDEIQCRGSLDKVLLKWELGFTPLDFVMLTGLKFGIDRELPYDKRYSKLEKAEKMLSGITSTDIRYGNITLAYFKMWKEPLNPRLNNYDPQMDIVYARAFIAYMMGNLFFLNGSTSLRAGYLAALTDYDIIGTSSFDWGTPIMTTLYRGLDEVSVLKDGKVKKSITGFYVMLELWFFEYCRVGMYLVKVQNFNHIYPRVHLLIIWMSCGINPKECGMRYMKTRDNTLTARTS</sequence>
<keyword evidence="3" id="KW-1185">Reference proteome</keyword>
<gene>
    <name evidence="2" type="ORF">GIB67_036084</name>
</gene>
<name>A0A7J7N9C3_9MAGN</name>
<dbReference type="PANTHER" id="PTHR44259">
    <property type="entry name" value="OS07G0183000 PROTEIN-RELATED"/>
    <property type="match status" value="1"/>
</dbReference>
<feature type="domain" description="KIB1-4 beta-propeller" evidence="1">
    <location>
        <begin position="15"/>
        <end position="156"/>
    </location>
</feature>
<evidence type="ECO:0000313" key="3">
    <source>
        <dbReference type="Proteomes" id="UP000541444"/>
    </source>
</evidence>
<protein>
    <recommendedName>
        <fullName evidence="1">KIB1-4 beta-propeller domain-containing protein</fullName>
    </recommendedName>
</protein>
<evidence type="ECO:0000313" key="2">
    <source>
        <dbReference type="EMBL" id="KAF6163624.1"/>
    </source>
</evidence>
<dbReference type="InterPro" id="IPR050942">
    <property type="entry name" value="F-box_BR-signaling"/>
</dbReference>
<dbReference type="AlphaFoldDB" id="A0A7J7N9C3"/>
<dbReference type="EMBL" id="JACGCM010000971">
    <property type="protein sequence ID" value="KAF6163624.1"/>
    <property type="molecule type" value="Genomic_DNA"/>
</dbReference>
<organism evidence="2 3">
    <name type="scientific">Kingdonia uniflora</name>
    <dbReference type="NCBI Taxonomy" id="39325"/>
    <lineage>
        <taxon>Eukaryota</taxon>
        <taxon>Viridiplantae</taxon>
        <taxon>Streptophyta</taxon>
        <taxon>Embryophyta</taxon>
        <taxon>Tracheophyta</taxon>
        <taxon>Spermatophyta</taxon>
        <taxon>Magnoliopsida</taxon>
        <taxon>Ranunculales</taxon>
        <taxon>Circaeasteraceae</taxon>
        <taxon>Kingdonia</taxon>
    </lineage>
</organism>
<comment type="caution">
    <text evidence="2">The sequence shown here is derived from an EMBL/GenBank/DDBJ whole genome shotgun (WGS) entry which is preliminary data.</text>
</comment>
<dbReference type="InterPro" id="IPR005174">
    <property type="entry name" value="KIB1-4_b-propeller"/>
</dbReference>
<reference evidence="2 3" key="1">
    <citation type="journal article" date="2020" name="IScience">
        <title>Genome Sequencing of the Endangered Kingdonia uniflora (Circaeasteraceae, Ranunculales) Reveals Potential Mechanisms of Evolutionary Specialization.</title>
        <authorList>
            <person name="Sun Y."/>
            <person name="Deng T."/>
            <person name="Zhang A."/>
            <person name="Moore M.J."/>
            <person name="Landis J.B."/>
            <person name="Lin N."/>
            <person name="Zhang H."/>
            <person name="Zhang X."/>
            <person name="Huang J."/>
            <person name="Zhang X."/>
            <person name="Sun H."/>
            <person name="Wang H."/>
        </authorList>
    </citation>
    <scope>NUCLEOTIDE SEQUENCE [LARGE SCALE GENOMIC DNA]</scope>
    <source>
        <strain evidence="2">TB1705</strain>
        <tissue evidence="2">Leaf</tissue>
    </source>
</reference>
<dbReference type="PANTHER" id="PTHR44259:SF114">
    <property type="entry name" value="OS06G0707300 PROTEIN"/>
    <property type="match status" value="1"/>
</dbReference>
<proteinExistence type="predicted"/>